<accession>A0A392PVE5</accession>
<evidence type="ECO:0000313" key="2">
    <source>
        <dbReference type="Proteomes" id="UP000265520"/>
    </source>
</evidence>
<dbReference type="Proteomes" id="UP000265520">
    <property type="component" value="Unassembled WGS sequence"/>
</dbReference>
<name>A0A392PVE5_9FABA</name>
<keyword evidence="2" id="KW-1185">Reference proteome</keyword>
<reference evidence="1 2" key="1">
    <citation type="journal article" date="2018" name="Front. Plant Sci.">
        <title>Red Clover (Trifolium pratense) and Zigzag Clover (T. medium) - A Picture of Genomic Similarities and Differences.</title>
        <authorList>
            <person name="Dluhosova J."/>
            <person name="Istvanek J."/>
            <person name="Nedelnik J."/>
            <person name="Repkova J."/>
        </authorList>
    </citation>
    <scope>NUCLEOTIDE SEQUENCE [LARGE SCALE GENOMIC DNA]</scope>
    <source>
        <strain evidence="2">cv. 10/8</strain>
        <tissue evidence="1">Leaf</tissue>
    </source>
</reference>
<dbReference type="AlphaFoldDB" id="A0A392PVE5"/>
<organism evidence="1 2">
    <name type="scientific">Trifolium medium</name>
    <dbReference type="NCBI Taxonomy" id="97028"/>
    <lineage>
        <taxon>Eukaryota</taxon>
        <taxon>Viridiplantae</taxon>
        <taxon>Streptophyta</taxon>
        <taxon>Embryophyta</taxon>
        <taxon>Tracheophyta</taxon>
        <taxon>Spermatophyta</taxon>
        <taxon>Magnoliopsida</taxon>
        <taxon>eudicotyledons</taxon>
        <taxon>Gunneridae</taxon>
        <taxon>Pentapetalae</taxon>
        <taxon>rosids</taxon>
        <taxon>fabids</taxon>
        <taxon>Fabales</taxon>
        <taxon>Fabaceae</taxon>
        <taxon>Papilionoideae</taxon>
        <taxon>50 kb inversion clade</taxon>
        <taxon>NPAAA clade</taxon>
        <taxon>Hologalegina</taxon>
        <taxon>IRL clade</taxon>
        <taxon>Trifolieae</taxon>
        <taxon>Trifolium</taxon>
    </lineage>
</organism>
<proteinExistence type="predicted"/>
<protein>
    <submittedName>
        <fullName evidence="1">Uncharacterized protein</fullName>
    </submittedName>
</protein>
<feature type="non-terminal residue" evidence="1">
    <location>
        <position position="1"/>
    </location>
</feature>
<evidence type="ECO:0000313" key="1">
    <source>
        <dbReference type="EMBL" id="MCI15794.1"/>
    </source>
</evidence>
<dbReference type="EMBL" id="LXQA010097994">
    <property type="protein sequence ID" value="MCI15794.1"/>
    <property type="molecule type" value="Genomic_DNA"/>
</dbReference>
<sequence length="57" mass="6331">SPQQNVYQLVPPLVHDFHRHFIDDRFMAAASMTAVGIIYGARFGMLVEEIGLSVVSV</sequence>
<comment type="caution">
    <text evidence="1">The sequence shown here is derived from an EMBL/GenBank/DDBJ whole genome shotgun (WGS) entry which is preliminary data.</text>
</comment>